<dbReference type="AlphaFoldDB" id="A0A8B6GA20"/>
<feature type="compositionally biased region" description="Basic and acidic residues" evidence="2">
    <location>
        <begin position="1105"/>
        <end position="1114"/>
    </location>
</feature>
<feature type="coiled-coil region" evidence="1">
    <location>
        <begin position="1041"/>
        <end position="1068"/>
    </location>
</feature>
<dbReference type="InterPro" id="IPR001849">
    <property type="entry name" value="PH_domain"/>
</dbReference>
<dbReference type="Proteomes" id="UP000596742">
    <property type="component" value="Unassembled WGS sequence"/>
</dbReference>
<feature type="compositionally biased region" description="Basic and acidic residues" evidence="2">
    <location>
        <begin position="423"/>
        <end position="435"/>
    </location>
</feature>
<feature type="coiled-coil region" evidence="1">
    <location>
        <begin position="105"/>
        <end position="132"/>
    </location>
</feature>
<feature type="compositionally biased region" description="Polar residues" evidence="2">
    <location>
        <begin position="361"/>
        <end position="397"/>
    </location>
</feature>
<protein>
    <recommendedName>
        <fullName evidence="3">PH domain-containing protein</fullName>
    </recommendedName>
</protein>
<keyword evidence="5" id="KW-1185">Reference proteome</keyword>
<dbReference type="Gene3D" id="2.30.29.30">
    <property type="entry name" value="Pleckstrin-homology domain (PH domain)/Phosphotyrosine-binding domain (PTB)"/>
    <property type="match status" value="3"/>
</dbReference>
<evidence type="ECO:0000259" key="3">
    <source>
        <dbReference type="PROSITE" id="PS50003"/>
    </source>
</evidence>
<feature type="compositionally biased region" description="Polar residues" evidence="2">
    <location>
        <begin position="475"/>
        <end position="485"/>
    </location>
</feature>
<feature type="compositionally biased region" description="Basic and acidic residues" evidence="2">
    <location>
        <begin position="459"/>
        <end position="474"/>
    </location>
</feature>
<feature type="compositionally biased region" description="Polar residues" evidence="2">
    <location>
        <begin position="1185"/>
        <end position="1204"/>
    </location>
</feature>
<dbReference type="EMBL" id="UYJE01008108">
    <property type="protein sequence ID" value="VDI61106.1"/>
    <property type="molecule type" value="Genomic_DNA"/>
</dbReference>
<name>A0A8B6GA20_MYTGA</name>
<feature type="domain" description="PH" evidence="3">
    <location>
        <begin position="541"/>
        <end position="639"/>
    </location>
</feature>
<evidence type="ECO:0000313" key="4">
    <source>
        <dbReference type="EMBL" id="VDI61106.1"/>
    </source>
</evidence>
<reference evidence="4" key="1">
    <citation type="submission" date="2018-11" db="EMBL/GenBank/DDBJ databases">
        <authorList>
            <person name="Alioto T."/>
            <person name="Alioto T."/>
        </authorList>
    </citation>
    <scope>NUCLEOTIDE SEQUENCE</scope>
</reference>
<dbReference type="OrthoDB" id="5970758at2759"/>
<dbReference type="SUPFAM" id="SSF50729">
    <property type="entry name" value="PH domain-like"/>
    <property type="match status" value="3"/>
</dbReference>
<dbReference type="PANTHER" id="PTHR12844:SF42">
    <property type="entry name" value="CONNECTOR ENHANCER OF KSR PROTEIN CNK"/>
    <property type="match status" value="1"/>
</dbReference>
<dbReference type="PROSITE" id="PS50003">
    <property type="entry name" value="PH_DOMAIN"/>
    <property type="match status" value="3"/>
</dbReference>
<dbReference type="PANTHER" id="PTHR12844">
    <property type="entry name" value="CONNECTOR ENCHANCER OF KINASE SUPPRESSOR OF RAS"/>
    <property type="match status" value="1"/>
</dbReference>
<feature type="domain" description="PH" evidence="3">
    <location>
        <begin position="215"/>
        <end position="321"/>
    </location>
</feature>
<organism evidence="4 5">
    <name type="scientific">Mytilus galloprovincialis</name>
    <name type="common">Mediterranean mussel</name>
    <dbReference type="NCBI Taxonomy" id="29158"/>
    <lineage>
        <taxon>Eukaryota</taxon>
        <taxon>Metazoa</taxon>
        <taxon>Spiralia</taxon>
        <taxon>Lophotrochozoa</taxon>
        <taxon>Mollusca</taxon>
        <taxon>Bivalvia</taxon>
        <taxon>Autobranchia</taxon>
        <taxon>Pteriomorphia</taxon>
        <taxon>Mytilida</taxon>
        <taxon>Mytiloidea</taxon>
        <taxon>Mytilidae</taxon>
        <taxon>Mytilinae</taxon>
        <taxon>Mytilus</taxon>
    </lineage>
</organism>
<accession>A0A8B6GA20</accession>
<feature type="domain" description="PH" evidence="3">
    <location>
        <begin position="835"/>
        <end position="931"/>
    </location>
</feature>
<evidence type="ECO:0000256" key="1">
    <source>
        <dbReference type="SAM" id="Coils"/>
    </source>
</evidence>
<feature type="compositionally biased region" description="Polar residues" evidence="2">
    <location>
        <begin position="1120"/>
        <end position="1129"/>
    </location>
</feature>
<proteinExistence type="predicted"/>
<feature type="compositionally biased region" description="Basic residues" evidence="2">
    <location>
        <begin position="1130"/>
        <end position="1142"/>
    </location>
</feature>
<feature type="region of interest" description="Disordered" evidence="2">
    <location>
        <begin position="927"/>
        <end position="950"/>
    </location>
</feature>
<feature type="region of interest" description="Disordered" evidence="2">
    <location>
        <begin position="977"/>
        <end position="996"/>
    </location>
</feature>
<keyword evidence="1" id="KW-0175">Coiled coil</keyword>
<evidence type="ECO:0000313" key="5">
    <source>
        <dbReference type="Proteomes" id="UP000596742"/>
    </source>
</evidence>
<feature type="region of interest" description="Disordered" evidence="2">
    <location>
        <begin position="1085"/>
        <end position="1224"/>
    </location>
</feature>
<feature type="compositionally biased region" description="Acidic residues" evidence="2">
    <location>
        <begin position="1170"/>
        <end position="1179"/>
    </location>
</feature>
<comment type="caution">
    <text evidence="4">The sequence shown here is derived from an EMBL/GenBank/DDBJ whole genome shotgun (WGS) entry which is preliminary data.</text>
</comment>
<dbReference type="SMART" id="SM00233">
    <property type="entry name" value="PH"/>
    <property type="match status" value="3"/>
</dbReference>
<dbReference type="InterPro" id="IPR011993">
    <property type="entry name" value="PH-like_dom_sf"/>
</dbReference>
<dbReference type="InterPro" id="IPR051566">
    <property type="entry name" value="CNKSR"/>
</dbReference>
<feature type="region of interest" description="Disordered" evidence="2">
    <location>
        <begin position="449"/>
        <end position="493"/>
    </location>
</feature>
<dbReference type="Pfam" id="PF00169">
    <property type="entry name" value="PH"/>
    <property type="match status" value="2"/>
</dbReference>
<gene>
    <name evidence="4" type="ORF">MGAL_10B022439</name>
</gene>
<feature type="region of interest" description="Disordered" evidence="2">
    <location>
        <begin position="323"/>
        <end position="437"/>
    </location>
</feature>
<evidence type="ECO:0000256" key="2">
    <source>
        <dbReference type="SAM" id="MobiDB-lite"/>
    </source>
</evidence>
<sequence>MFCMQVDVLENAIQKRRSMLGIDYQGKLLERTPESKFVLLGRPVEQDNPDNEAAHQQFLIHRRESQIEEVKNYVQILNALRLKQRKRKNVPPQDDPVFEILLSILRKIDYENAEERKQRREMKRQIRETRKKKYEARQIKYQSQGTCTSENDVLVVSDDLNEHRDVLRRRFLKTQKRMMRYPGFSVEFKNGISNVNGMSNLTDKLRNVTMTDLENPERAGWLYDQSEHKNVWCILADMLFCVFENESSEKPSIVVILPGCSVRSLVYRSVKSKDVSTKTVSGIDKYQIIIDDCSSRKKYLFSLDNQFAQEEWMTLLKAASKLDNDGEPENGTLQEPRRHSIPGISSRPQGSCISPTYAPSPKSTTGTRSSYAWNETNDGTNNLDDQESLNRSQNVRNSIGDIRRKLRRDNESESLKSVPMKAMHFEGRESADKKSMTFKKIRSFGSLESLFKPKRKHSKSDENGETHSLDDTGKNHLTANGQSPLAKSHDKRLSQSLDFGKSEKGLSKGIVRTASDLKDRLMKSASEKSGSSKIKLKDLNDISISGFLQYKYLIKWQKLWCEVSKGCLYGFKTQNQDETPDLVVFLNRCEVAYVSDQDKRYKRMYVFKLTQKNKKSIYLNACDYADLSRWLQILQMESSKIQCDVELRELDINGVSSSSVKNSTHGNNGVVRALSKTGINKRHSLPNGFMSGSDDTFSSSADDSECSVGIDNYHKFIPPQHDETLKQVWEKDKNHLFNVVRAKLSSYKHRNDVTNKDLTGSHGDGLHIVTDGKTLVQLNKEATGATGREVRRSHSFHIKARTDMADMYCPDSPASTRKRHKPLTVKKITPSSLGSCPICGGLERRLVNGEWIRYWYALKDGTLFSFLTEDDTVTVDIQDLHGYKVSSLIDQFRGKRFAIKLAHEEVSSTYLSADSRDEMELWVEKLQSATGQPPSEHSQAESNNDNQNDNYQEKCQSVKQKLLQEMLRQKRELELKQAARQKKHHQNSTDTSGGYVQDDQLISDVVRLRQRRMSTQIKMDTIQKQMQPQSTGRKFLFGKKKKVDESKTEHLQEQLRELSEKMQTIDIDISRKEMLDMNQNKKPQYLMHSDDSLPFNDGMSSESLDSEKKDDDSIRGNSLKLKNSVQKFAQKTKRSLKGKSKKQHFEVPKYNGLVTANGGSNGALNIDLSRDDDDDDSDQSDQSPRKSNNSLIDLTKSRNSTSSDDVFENSKSDTSLSPRKEIDPTVLAEIDAFEELTRQVLNARAAPT</sequence>